<dbReference type="Proteomes" id="UP000077066">
    <property type="component" value="Unassembled WGS sequence"/>
</dbReference>
<accession>A0A165ZE07</accession>
<name>A0A165ZE07_9EURY</name>
<gene>
    <name evidence="1" type="ORF">MBFIL_17160</name>
</gene>
<dbReference type="PATRIC" id="fig|55758.3.peg.1931"/>
<dbReference type="AlphaFoldDB" id="A0A165ZE07"/>
<dbReference type="RefSeq" id="WP_066973656.1">
    <property type="nucleotide sequence ID" value="NZ_LWMT01000271.1"/>
</dbReference>
<evidence type="ECO:0000313" key="2">
    <source>
        <dbReference type="Proteomes" id="UP000077066"/>
    </source>
</evidence>
<evidence type="ECO:0000313" key="1">
    <source>
        <dbReference type="EMBL" id="KZX10598.1"/>
    </source>
</evidence>
<dbReference type="EMBL" id="LWMT01000271">
    <property type="protein sequence ID" value="KZX10598.1"/>
    <property type="molecule type" value="Genomic_DNA"/>
</dbReference>
<keyword evidence="2" id="KW-1185">Reference proteome</keyword>
<organism evidence="1 2">
    <name type="scientific">Methanobrevibacter filiformis</name>
    <dbReference type="NCBI Taxonomy" id="55758"/>
    <lineage>
        <taxon>Archaea</taxon>
        <taxon>Methanobacteriati</taxon>
        <taxon>Methanobacteriota</taxon>
        <taxon>Methanomada group</taxon>
        <taxon>Methanobacteria</taxon>
        <taxon>Methanobacteriales</taxon>
        <taxon>Methanobacteriaceae</taxon>
        <taxon>Methanobrevibacter</taxon>
    </lineage>
</organism>
<comment type="caution">
    <text evidence="1">The sequence shown here is derived from an EMBL/GenBank/DDBJ whole genome shotgun (WGS) entry which is preliminary data.</text>
</comment>
<reference evidence="1 2" key="1">
    <citation type="submission" date="2016-04" db="EMBL/GenBank/DDBJ databases">
        <title>Genome sequence of Methanobrevibacter filiformis DSM 11501.</title>
        <authorList>
            <person name="Poehlein A."/>
            <person name="Seedorf H."/>
            <person name="Daniel R."/>
        </authorList>
    </citation>
    <scope>NUCLEOTIDE SEQUENCE [LARGE SCALE GENOMIC DNA]</scope>
    <source>
        <strain evidence="1 2">DSM 11501</strain>
    </source>
</reference>
<sequence>MVGCTAIYNPNSKFLIKRDDELKSKNNSFDFNKNVPLLNTTSNLGHISKKCGNFFNKFK</sequence>
<protein>
    <submittedName>
        <fullName evidence="1">Uncharacterized protein</fullName>
    </submittedName>
</protein>
<proteinExistence type="predicted"/>